<accession>A0A6J5SAJ6</accession>
<protein>
    <recommendedName>
        <fullName evidence="1">RNA polymerase sigma-like factor</fullName>
    </recommendedName>
    <alternativeName>
        <fullName evidence="1">Promoter specificity factor</fullName>
    </alternativeName>
</protein>
<evidence type="ECO:0000313" key="8">
    <source>
        <dbReference type="EMBL" id="CAB5227760.1"/>
    </source>
</evidence>
<organism evidence="6">
    <name type="scientific">uncultured Caudovirales phage</name>
    <dbReference type="NCBI Taxonomy" id="2100421"/>
    <lineage>
        <taxon>Viruses</taxon>
        <taxon>Duplodnaviria</taxon>
        <taxon>Heunggongvirae</taxon>
        <taxon>Uroviricota</taxon>
        <taxon>Caudoviricetes</taxon>
        <taxon>Peduoviridae</taxon>
        <taxon>Maltschvirus</taxon>
        <taxon>Maltschvirus maltsch</taxon>
    </lineage>
</organism>
<keyword evidence="1" id="KW-0805">Transcription regulation</keyword>
<dbReference type="EMBL" id="LR797518">
    <property type="protein sequence ID" value="CAB4222746.1"/>
    <property type="molecule type" value="Genomic_DNA"/>
</dbReference>
<dbReference type="EMBL" id="LR796945">
    <property type="protein sequence ID" value="CAB4176296.1"/>
    <property type="molecule type" value="Genomic_DNA"/>
</dbReference>
<evidence type="ECO:0000256" key="1">
    <source>
        <dbReference type="HAMAP-Rule" id="MF_04164"/>
    </source>
</evidence>
<feature type="site" description="Interaction with host RNAP" evidence="1">
    <location>
        <position position="75"/>
    </location>
</feature>
<keyword evidence="1" id="KW-0238">DNA-binding</keyword>
<dbReference type="GO" id="GO:0003677">
    <property type="term" value="F:DNA binding"/>
    <property type="evidence" value="ECO:0007669"/>
    <property type="project" value="UniProtKB-UniRule"/>
</dbReference>
<comment type="subunit">
    <text evidence="1">Interacts with the host RNA polymerase catalytic core formed by RpoA, RpoB, RpoC and RpoZ to form the RNAP-gp55 holoenzyme. Part of the transcription activation complex containing host RNAP, the viral RNA polymerase sigma-like factor, the late transcription coactivator, and the sliding clamp. Interacts with the terminase large subunit; this interaction may load the terminase onto DNA for packaging.</text>
</comment>
<reference evidence="6" key="1">
    <citation type="submission" date="2020-05" db="EMBL/GenBank/DDBJ databases">
        <authorList>
            <person name="Chiriac C."/>
            <person name="Salcher M."/>
            <person name="Ghai R."/>
            <person name="Kavagutti S V."/>
        </authorList>
    </citation>
    <scope>NUCLEOTIDE SEQUENCE</scope>
</reference>
<dbReference type="EMBL" id="LR796860">
    <property type="protein sequence ID" value="CAB4170678.1"/>
    <property type="molecule type" value="Genomic_DNA"/>
</dbReference>
<dbReference type="InterPro" id="IPR046386">
    <property type="entry name" value="T4_sigma-like_factor"/>
</dbReference>
<comment type="caution">
    <text evidence="1">Lacks conserved residue(s) required for the propagation of feature annotation.</text>
</comment>
<keyword evidence="1" id="KW-0731">Sigma factor</keyword>
<dbReference type="EMBL" id="LR798378">
    <property type="protein sequence ID" value="CAB5227760.1"/>
    <property type="molecule type" value="Genomic_DNA"/>
</dbReference>
<evidence type="ECO:0000313" key="6">
    <source>
        <dbReference type="EMBL" id="CAB4210428.1"/>
    </source>
</evidence>
<dbReference type="HAMAP" id="MF_04164">
    <property type="entry name" value="T4_Sigma_like_factor"/>
    <property type="match status" value="1"/>
</dbReference>
<evidence type="ECO:0000313" key="4">
    <source>
        <dbReference type="EMBL" id="CAB4181693.1"/>
    </source>
</evidence>
<sequence>MEKPKKVHYVDNKKFFEEIVAYREKLHQARADGLEDPRIPNYIGECIYKIATKLSTKPCFMNYSYREEMVSDGIENCILYFKDYDPSIGQNPFAYFTQVIYYAFLRRIGKEEKNRYAMYKHFQENIINQHDTNLLRDSDDNHLLPAQMYDNINDFMSRFEKKEEAKKLKRKQAKEGLNQFYEE</sequence>
<dbReference type="GO" id="GO:0019086">
    <property type="term" value="P:late viral transcription"/>
    <property type="evidence" value="ECO:0007669"/>
    <property type="project" value="UniProtKB-UniRule"/>
</dbReference>
<dbReference type="EMBL" id="LR797157">
    <property type="protein sequence ID" value="CAB4189894.1"/>
    <property type="molecule type" value="Genomic_DNA"/>
</dbReference>
<keyword evidence="1" id="KW-1195">Viral transcription</keyword>
<evidence type="ECO:0000313" key="7">
    <source>
        <dbReference type="EMBL" id="CAB4222746.1"/>
    </source>
</evidence>
<keyword evidence="1" id="KW-0548">Nucleotidyltransferase</keyword>
<gene>
    <name evidence="4" type="ORF">UFOVP1065_51</name>
    <name evidence="5" type="ORF">UFOVP1198_20</name>
    <name evidence="6" type="ORF">UFOVP1418_12</name>
    <name evidence="8" type="ORF">UFOVP1524_138</name>
    <name evidence="7" type="ORF">UFOVP1651_138</name>
    <name evidence="2" type="ORF">UFOVP908_116</name>
    <name evidence="3" type="ORF">UFOVP990_20</name>
</gene>
<dbReference type="EMBL" id="LR797021">
    <property type="protein sequence ID" value="CAB4181693.1"/>
    <property type="molecule type" value="Genomic_DNA"/>
</dbReference>
<comment type="similarity">
    <text evidence="1">Belongs to the Tevenvirinae RNA polymerase sigma-like factor family.</text>
</comment>
<proteinExistence type="inferred from homology"/>
<name>A0A6J5SAJ6_9CAUD</name>
<evidence type="ECO:0000313" key="2">
    <source>
        <dbReference type="EMBL" id="CAB4170678.1"/>
    </source>
</evidence>
<keyword evidence="1" id="KW-0945">Host-virus interaction</keyword>
<dbReference type="GO" id="GO:0016779">
    <property type="term" value="F:nucleotidyltransferase activity"/>
    <property type="evidence" value="ECO:0007669"/>
    <property type="project" value="UniProtKB-KW"/>
</dbReference>
<keyword evidence="1" id="KW-0804">Transcription</keyword>
<evidence type="ECO:0000313" key="3">
    <source>
        <dbReference type="EMBL" id="CAB4176296.1"/>
    </source>
</evidence>
<comment type="function">
    <text evidence="1">Plays a role in the transcription of the viral late genes by acting as a late promoter recognition subunit. Associates with host RNA polymerase (RNAP) core and thus replaces the host sigma-70/rpoD subunit in the complex. May also play a role in DNA packaging by interacting with the terminase subunit gp17.</text>
</comment>
<evidence type="ECO:0000313" key="5">
    <source>
        <dbReference type="EMBL" id="CAB4189894.1"/>
    </source>
</evidence>
<dbReference type="EMBL" id="LR797369">
    <property type="protein sequence ID" value="CAB4210428.1"/>
    <property type="molecule type" value="Genomic_DNA"/>
</dbReference>
<feature type="site" description="Interaction with host RNAP" evidence="1">
    <location>
        <position position="72"/>
    </location>
</feature>
<feature type="site" description="Interaction with host RNAP" evidence="1">
    <location>
        <position position="68"/>
    </location>
</feature>
<dbReference type="GO" id="GO:0016987">
    <property type="term" value="F:sigma factor activity"/>
    <property type="evidence" value="ECO:0007669"/>
    <property type="project" value="UniProtKB-UniRule"/>
</dbReference>
<keyword evidence="1" id="KW-0808">Transferase</keyword>